<protein>
    <recommendedName>
        <fullName evidence="7">FAD-binding domain-containing protein</fullName>
    </recommendedName>
</protein>
<dbReference type="PANTHER" id="PTHR13789">
    <property type="entry name" value="MONOOXYGENASE"/>
    <property type="match status" value="1"/>
</dbReference>
<comment type="similarity">
    <text evidence="1">Belongs to the paxM FAD-dependent monooxygenase family.</text>
</comment>
<evidence type="ECO:0000256" key="4">
    <source>
        <dbReference type="SAM" id="Phobius"/>
    </source>
</evidence>
<keyword evidence="4" id="KW-1133">Transmembrane helix</keyword>
<keyword evidence="4" id="KW-0472">Membrane</keyword>
<comment type="caution">
    <text evidence="5">The sequence shown here is derived from an EMBL/GenBank/DDBJ whole genome shotgun (WGS) entry which is preliminary data.</text>
</comment>
<reference evidence="5 6" key="1">
    <citation type="submission" date="2023-01" db="EMBL/GenBank/DDBJ databases">
        <title>Analysis of 21 Apiospora genomes using comparative genomics revels a genus with tremendous synthesis potential of carbohydrate active enzymes and secondary metabolites.</title>
        <authorList>
            <person name="Sorensen T."/>
        </authorList>
    </citation>
    <scope>NUCLEOTIDE SEQUENCE [LARGE SCALE GENOMIC DNA]</scope>
    <source>
        <strain evidence="5 6">CBS 33761</strain>
    </source>
</reference>
<sequence>MCWYIQSQISDTQRCQTLHIAIVGAGIGGLTCAIACRRLNKNLKATVLERSAEVLPLGAGIHIPPNAGRVLAYLDLLDRVKKEAGGYQLDNFTLRRYKDGRALAEKPVKERVGREYGAEWM</sequence>
<organism evidence="5 6">
    <name type="scientific">Apiospora rasikravindrae</name>
    <dbReference type="NCBI Taxonomy" id="990691"/>
    <lineage>
        <taxon>Eukaryota</taxon>
        <taxon>Fungi</taxon>
        <taxon>Dikarya</taxon>
        <taxon>Ascomycota</taxon>
        <taxon>Pezizomycotina</taxon>
        <taxon>Sordariomycetes</taxon>
        <taxon>Xylariomycetidae</taxon>
        <taxon>Amphisphaeriales</taxon>
        <taxon>Apiosporaceae</taxon>
        <taxon>Apiospora</taxon>
    </lineage>
</organism>
<feature type="transmembrane region" description="Helical" evidence="4">
    <location>
        <begin position="17"/>
        <end position="36"/>
    </location>
</feature>
<dbReference type="PANTHER" id="PTHR13789:SF311">
    <property type="entry name" value="HYDROXYLASE, PUTATIVE (AFU_ORTHOLOGUE AFUA_5G10180)-RELATED"/>
    <property type="match status" value="1"/>
</dbReference>
<proteinExistence type="inferred from homology"/>
<dbReference type="InterPro" id="IPR036188">
    <property type="entry name" value="FAD/NAD-bd_sf"/>
</dbReference>
<evidence type="ECO:0000313" key="6">
    <source>
        <dbReference type="Proteomes" id="UP001444661"/>
    </source>
</evidence>
<dbReference type="Proteomes" id="UP001444661">
    <property type="component" value="Unassembled WGS sequence"/>
</dbReference>
<evidence type="ECO:0008006" key="7">
    <source>
        <dbReference type="Google" id="ProtNLM"/>
    </source>
</evidence>
<dbReference type="InterPro" id="IPR050493">
    <property type="entry name" value="FAD-dep_Monooxygenase_BioMet"/>
</dbReference>
<evidence type="ECO:0000256" key="3">
    <source>
        <dbReference type="ARBA" id="ARBA00023033"/>
    </source>
</evidence>
<keyword evidence="3" id="KW-0503">Monooxygenase</keyword>
<keyword evidence="2" id="KW-0560">Oxidoreductase</keyword>
<dbReference type="EMBL" id="JAQQWK010000002">
    <property type="protein sequence ID" value="KAK8051628.1"/>
    <property type="molecule type" value="Genomic_DNA"/>
</dbReference>
<keyword evidence="6" id="KW-1185">Reference proteome</keyword>
<evidence type="ECO:0000256" key="1">
    <source>
        <dbReference type="ARBA" id="ARBA00007992"/>
    </source>
</evidence>
<evidence type="ECO:0000256" key="2">
    <source>
        <dbReference type="ARBA" id="ARBA00023002"/>
    </source>
</evidence>
<accession>A0ABR1TY93</accession>
<dbReference type="Pfam" id="PF13450">
    <property type="entry name" value="NAD_binding_8"/>
    <property type="match status" value="1"/>
</dbReference>
<gene>
    <name evidence="5" type="ORF">PG993_003013</name>
</gene>
<keyword evidence="4" id="KW-0812">Transmembrane</keyword>
<evidence type="ECO:0000313" key="5">
    <source>
        <dbReference type="EMBL" id="KAK8051628.1"/>
    </source>
</evidence>
<dbReference type="Gene3D" id="3.50.50.60">
    <property type="entry name" value="FAD/NAD(P)-binding domain"/>
    <property type="match status" value="1"/>
</dbReference>
<dbReference type="SUPFAM" id="SSF51905">
    <property type="entry name" value="FAD/NAD(P)-binding domain"/>
    <property type="match status" value="1"/>
</dbReference>
<name>A0ABR1TY93_9PEZI</name>